<organism evidence="3 4">
    <name type="scientific">Suillus plorans</name>
    <dbReference type="NCBI Taxonomy" id="116603"/>
    <lineage>
        <taxon>Eukaryota</taxon>
        <taxon>Fungi</taxon>
        <taxon>Dikarya</taxon>
        <taxon>Basidiomycota</taxon>
        <taxon>Agaricomycotina</taxon>
        <taxon>Agaricomycetes</taxon>
        <taxon>Agaricomycetidae</taxon>
        <taxon>Boletales</taxon>
        <taxon>Suillineae</taxon>
        <taxon>Suillaceae</taxon>
        <taxon>Suillus</taxon>
    </lineage>
</organism>
<dbReference type="EMBL" id="JABBWE010000031">
    <property type="protein sequence ID" value="KAG1793294.1"/>
    <property type="molecule type" value="Genomic_DNA"/>
</dbReference>
<feature type="transmembrane region" description="Helical" evidence="1">
    <location>
        <begin position="27"/>
        <end position="47"/>
    </location>
</feature>
<protein>
    <recommendedName>
        <fullName evidence="2">P5A-ATPase transmembrane helical hairpin domain-containing protein</fullName>
    </recommendedName>
</protein>
<evidence type="ECO:0000313" key="3">
    <source>
        <dbReference type="EMBL" id="KAG1793294.1"/>
    </source>
</evidence>
<dbReference type="RefSeq" id="XP_041159750.1">
    <property type="nucleotide sequence ID" value="XM_041308587.1"/>
</dbReference>
<keyword evidence="4" id="KW-1185">Reference proteome</keyword>
<gene>
    <name evidence="3" type="ORF">HD556DRAFT_1479397</name>
</gene>
<name>A0A9P7ANZ0_9AGAM</name>
<keyword evidence="1" id="KW-1133">Transmembrane helix</keyword>
<evidence type="ECO:0000259" key="2">
    <source>
        <dbReference type="Pfam" id="PF23143"/>
    </source>
</evidence>
<proteinExistence type="predicted"/>
<dbReference type="Proteomes" id="UP000719766">
    <property type="component" value="Unassembled WGS sequence"/>
</dbReference>
<keyword evidence="1" id="KW-0472">Membrane</keyword>
<dbReference type="AlphaFoldDB" id="A0A9P7ANZ0"/>
<keyword evidence="1" id="KW-0812">Transmembrane</keyword>
<feature type="transmembrane region" description="Helical" evidence="1">
    <location>
        <begin position="59"/>
        <end position="77"/>
    </location>
</feature>
<dbReference type="InterPro" id="IPR057255">
    <property type="entry name" value="2TM_P5A-ATPase"/>
</dbReference>
<evidence type="ECO:0000256" key="1">
    <source>
        <dbReference type="SAM" id="Phobius"/>
    </source>
</evidence>
<dbReference type="GeneID" id="64602351"/>
<comment type="caution">
    <text evidence="3">The sequence shown here is derived from an EMBL/GenBank/DDBJ whole genome shotgun (WGS) entry which is preliminary data.</text>
</comment>
<sequence length="168" mass="19104">MLNCRASVAVQSNEIAKASLHVALPCYTHLYTIPFLSLYPLLAYAYYIKYDDWLKSEEWTFLACVSLGAGHALSFLVTRWRCRLIRLVPYVHRGQGEIVPLLKDVPSEPMSYAFNYQRDTYVVAGKNPVVFPRLPYPCTQRPPLSTFLQSTGLNLDAILPLKSLYGKK</sequence>
<accession>A0A9P7ANZ0</accession>
<evidence type="ECO:0000313" key="4">
    <source>
        <dbReference type="Proteomes" id="UP000719766"/>
    </source>
</evidence>
<feature type="domain" description="P5A-ATPase transmembrane helical hairpin" evidence="2">
    <location>
        <begin position="24"/>
        <end position="83"/>
    </location>
</feature>
<dbReference type="OrthoDB" id="48943at2759"/>
<dbReference type="Pfam" id="PF23143">
    <property type="entry name" value="2TM_P5A-ATPase"/>
    <property type="match status" value="1"/>
</dbReference>
<reference evidence="3" key="1">
    <citation type="journal article" date="2020" name="New Phytol.">
        <title>Comparative genomics reveals dynamic genome evolution in host specialist ectomycorrhizal fungi.</title>
        <authorList>
            <person name="Lofgren L.A."/>
            <person name="Nguyen N.H."/>
            <person name="Vilgalys R."/>
            <person name="Ruytinx J."/>
            <person name="Liao H.L."/>
            <person name="Branco S."/>
            <person name="Kuo A."/>
            <person name="LaButti K."/>
            <person name="Lipzen A."/>
            <person name="Andreopoulos W."/>
            <person name="Pangilinan J."/>
            <person name="Riley R."/>
            <person name="Hundley H."/>
            <person name="Na H."/>
            <person name="Barry K."/>
            <person name="Grigoriev I.V."/>
            <person name="Stajich J.E."/>
            <person name="Kennedy P.G."/>
        </authorList>
    </citation>
    <scope>NUCLEOTIDE SEQUENCE</scope>
    <source>
        <strain evidence="3">S12</strain>
    </source>
</reference>